<dbReference type="HOGENOM" id="CLU_023205_2_0_5"/>
<evidence type="ECO:0000259" key="2">
    <source>
        <dbReference type="Pfam" id="PF00248"/>
    </source>
</evidence>
<dbReference type="PANTHER" id="PTHR43364">
    <property type="entry name" value="NADH-SPECIFIC METHYLGLYOXAL REDUCTASE-RELATED"/>
    <property type="match status" value="1"/>
</dbReference>
<accession>B0T6K5</accession>
<dbReference type="InterPro" id="IPR023210">
    <property type="entry name" value="NADP_OxRdtase_dom"/>
</dbReference>
<dbReference type="Pfam" id="PF00248">
    <property type="entry name" value="Aldo_ket_red"/>
    <property type="match status" value="1"/>
</dbReference>
<dbReference type="eggNOG" id="COG0667">
    <property type="taxonomic scope" value="Bacteria"/>
</dbReference>
<sequence length="368" mass="39426">MSLDLYRPLGRSGLIVSPLALGTMTFGVARWGMERPDAEAVFDAYVEAGGNLIDTADVYAAGAGETMLGEMLAERGNRHELVLATKSGFATGRGPHAGGNGAKHIHAALEGSLRRLKTDYIDLYWIHVWDSVTPPEQLLETMSALVRAGKIRYWGMSNTPAWYVARVVTLAMARGQPGPIALQYFYSLVSREIEAEHVPLALDTGLGVMPWSPLAYGLLTGKYDRATVEASPSRAGGLPNEAATDGAKADGGARLDGANPFGDTLFTERNWKIVDVLKAVALEVGEQPAKVALAWALSRPAVDTVLIGVSRVEQLRDNMGAVTLRLAAEHLAALDEASRPALPMLYGLFSDEMRRQVVFGGAPVATRS</sequence>
<dbReference type="GO" id="GO:0005829">
    <property type="term" value="C:cytosol"/>
    <property type="evidence" value="ECO:0007669"/>
    <property type="project" value="TreeGrafter"/>
</dbReference>
<dbReference type="KEGG" id="cak:Caul_0488"/>
<protein>
    <submittedName>
        <fullName evidence="3">Aldo/keto reductase</fullName>
    </submittedName>
</protein>
<organism evidence="3">
    <name type="scientific">Caulobacter sp. (strain K31)</name>
    <dbReference type="NCBI Taxonomy" id="366602"/>
    <lineage>
        <taxon>Bacteria</taxon>
        <taxon>Pseudomonadati</taxon>
        <taxon>Pseudomonadota</taxon>
        <taxon>Alphaproteobacteria</taxon>
        <taxon>Caulobacterales</taxon>
        <taxon>Caulobacteraceae</taxon>
        <taxon>Caulobacter</taxon>
    </lineage>
</organism>
<dbReference type="InterPro" id="IPR036812">
    <property type="entry name" value="NAD(P)_OxRdtase_dom_sf"/>
</dbReference>
<reference evidence="3" key="1">
    <citation type="submission" date="2008-01" db="EMBL/GenBank/DDBJ databases">
        <title>Complete sequence of chromosome of Caulobacter sp. K31.</title>
        <authorList>
            <consortium name="US DOE Joint Genome Institute"/>
            <person name="Copeland A."/>
            <person name="Lucas S."/>
            <person name="Lapidus A."/>
            <person name="Barry K."/>
            <person name="Glavina del Rio T."/>
            <person name="Dalin E."/>
            <person name="Tice H."/>
            <person name="Pitluck S."/>
            <person name="Bruce D."/>
            <person name="Goodwin L."/>
            <person name="Thompson L.S."/>
            <person name="Brettin T."/>
            <person name="Detter J.C."/>
            <person name="Han C."/>
            <person name="Schmutz J."/>
            <person name="Larimer F."/>
            <person name="Land M."/>
            <person name="Hauser L."/>
            <person name="Kyrpides N."/>
            <person name="Kim E."/>
            <person name="Stephens C."/>
            <person name="Richardson P."/>
        </authorList>
    </citation>
    <scope>NUCLEOTIDE SEQUENCE [LARGE SCALE GENOMIC DNA]</scope>
    <source>
        <strain evidence="3">K31</strain>
    </source>
</reference>
<dbReference type="InterPro" id="IPR050523">
    <property type="entry name" value="AKR_Detox_Biosynth"/>
</dbReference>
<gene>
    <name evidence="3" type="ordered locus">Caul_0488</name>
</gene>
<feature type="domain" description="NADP-dependent oxidoreductase" evidence="2">
    <location>
        <begin position="18"/>
        <end position="338"/>
    </location>
</feature>
<dbReference type="Gene3D" id="3.20.20.100">
    <property type="entry name" value="NADP-dependent oxidoreductase domain"/>
    <property type="match status" value="1"/>
</dbReference>
<dbReference type="OrthoDB" id="9803483at2"/>
<evidence type="ECO:0000256" key="1">
    <source>
        <dbReference type="ARBA" id="ARBA00023002"/>
    </source>
</evidence>
<dbReference type="STRING" id="366602.Caul_0488"/>
<keyword evidence="1" id="KW-0560">Oxidoreductase</keyword>
<dbReference type="CDD" id="cd19080">
    <property type="entry name" value="AKR_AKR9A_9B"/>
    <property type="match status" value="1"/>
</dbReference>
<dbReference type="AlphaFoldDB" id="B0T6K5"/>
<dbReference type="SUPFAM" id="SSF51430">
    <property type="entry name" value="NAD(P)-linked oxidoreductase"/>
    <property type="match status" value="1"/>
</dbReference>
<dbReference type="EMBL" id="CP000927">
    <property type="protein sequence ID" value="ABZ69622.1"/>
    <property type="molecule type" value="Genomic_DNA"/>
</dbReference>
<dbReference type="GO" id="GO:0016491">
    <property type="term" value="F:oxidoreductase activity"/>
    <property type="evidence" value="ECO:0007669"/>
    <property type="project" value="UniProtKB-KW"/>
</dbReference>
<dbReference type="PANTHER" id="PTHR43364:SF4">
    <property type="entry name" value="NAD(P)-LINKED OXIDOREDUCTASE SUPERFAMILY PROTEIN"/>
    <property type="match status" value="1"/>
</dbReference>
<proteinExistence type="predicted"/>
<name>B0T6K5_CAUSK</name>
<evidence type="ECO:0000313" key="3">
    <source>
        <dbReference type="EMBL" id="ABZ69622.1"/>
    </source>
</evidence>